<dbReference type="KEGG" id="gba:J421_2848"/>
<dbReference type="SUPFAM" id="SSF50156">
    <property type="entry name" value="PDZ domain-like"/>
    <property type="match status" value="1"/>
</dbReference>
<dbReference type="HOGENOM" id="CLU_615048_0_0_0"/>
<gene>
    <name evidence="3" type="ORF">J421_2848</name>
</gene>
<reference evidence="3 4" key="1">
    <citation type="journal article" date="2014" name="Genome Announc.">
        <title>Genome Sequence and Methylome of Soil Bacterium Gemmatirosa kalamazoonensis KBS708T, a Member of the Rarely Cultivated Gemmatimonadetes Phylum.</title>
        <authorList>
            <person name="Debruyn J.M."/>
            <person name="Radosevich M."/>
            <person name="Wommack K.E."/>
            <person name="Polson S.W."/>
            <person name="Hauser L.J."/>
            <person name="Fawaz M.N."/>
            <person name="Korlach J."/>
            <person name="Tsai Y.C."/>
        </authorList>
    </citation>
    <scope>NUCLEOTIDE SEQUENCE [LARGE SCALE GENOMIC DNA]</scope>
    <source>
        <strain evidence="3 4">KBS708</strain>
    </source>
</reference>
<sequence>MSTLAAAVLAAGLAAARLTQAQPAVPDTIGGLPRHAVLGVAVTRDSAAADGRGVVIQAIGPTGTAALAGVHAGDRVLTLNDTAVTDVATFVARSGRLLAGRPVTLRVRRGRDTLELRARAVARPLEAAAPGVTVDYGSVEGAGVRRRTITVRPATPGRHPGLLFMGGVGCYSLDGLREQGGYGTLIYGLARAGYAVMRVEKVGMGDSDGPSCDSPAADLHLEIAGLTAGLRALRADPRVDSAHVAIVAHSMGPIEASIVADSIPVSALVLAETTGLNWLEYDLANARRQLVLLGRPYDEVEREMRLHVQCAYRFHVLHETPQAITAALPGCAGNLALPQPYTYMQQVGDVDQAEHWKRIDRPVLVIYGTSDFVTSEADSRYLVDMINGFHPGRASLRVIEGMDHGLESAPPPREAIRQQRAGPGEAHPALLPTVRAWLDQAVKPA</sequence>
<feature type="domain" description="PDZ" evidence="2">
    <location>
        <begin position="38"/>
        <end position="111"/>
    </location>
</feature>
<dbReference type="Proteomes" id="UP000019151">
    <property type="component" value="Chromosome"/>
</dbReference>
<dbReference type="RefSeq" id="WP_025411854.1">
    <property type="nucleotide sequence ID" value="NZ_CP007128.1"/>
</dbReference>
<dbReference type="STRING" id="861299.J421_2848"/>
<dbReference type="PANTHER" id="PTHR43265">
    <property type="entry name" value="ESTERASE ESTD"/>
    <property type="match status" value="1"/>
</dbReference>
<dbReference type="Gene3D" id="2.30.42.10">
    <property type="match status" value="1"/>
</dbReference>
<evidence type="ECO:0000313" key="3">
    <source>
        <dbReference type="EMBL" id="AHG90385.1"/>
    </source>
</evidence>
<protein>
    <submittedName>
        <fullName evidence="3">PDZ/DHR/GLGF domain protein</fullName>
    </submittedName>
</protein>
<dbReference type="InterPro" id="IPR001478">
    <property type="entry name" value="PDZ"/>
</dbReference>
<dbReference type="AlphaFoldDB" id="W0RJ83"/>
<dbReference type="Pfam" id="PF12146">
    <property type="entry name" value="Hydrolase_4"/>
    <property type="match status" value="1"/>
</dbReference>
<dbReference type="Gene3D" id="3.40.50.1820">
    <property type="entry name" value="alpha/beta hydrolase"/>
    <property type="match status" value="1"/>
</dbReference>
<dbReference type="InterPro" id="IPR029058">
    <property type="entry name" value="AB_hydrolase_fold"/>
</dbReference>
<dbReference type="PROSITE" id="PS50106">
    <property type="entry name" value="PDZ"/>
    <property type="match status" value="1"/>
</dbReference>
<evidence type="ECO:0000313" key="4">
    <source>
        <dbReference type="Proteomes" id="UP000019151"/>
    </source>
</evidence>
<dbReference type="GO" id="GO:0052689">
    <property type="term" value="F:carboxylic ester hydrolase activity"/>
    <property type="evidence" value="ECO:0007669"/>
    <property type="project" value="TreeGrafter"/>
</dbReference>
<dbReference type="Pfam" id="PF13180">
    <property type="entry name" value="PDZ_2"/>
    <property type="match status" value="1"/>
</dbReference>
<feature type="signal peptide" evidence="1">
    <location>
        <begin position="1"/>
        <end position="21"/>
    </location>
</feature>
<dbReference type="InterPro" id="IPR036034">
    <property type="entry name" value="PDZ_sf"/>
</dbReference>
<dbReference type="OrthoDB" id="9809549at2"/>
<dbReference type="eggNOG" id="COG1073">
    <property type="taxonomic scope" value="Bacteria"/>
</dbReference>
<evidence type="ECO:0000256" key="1">
    <source>
        <dbReference type="SAM" id="SignalP"/>
    </source>
</evidence>
<evidence type="ECO:0000259" key="2">
    <source>
        <dbReference type="PROSITE" id="PS50106"/>
    </source>
</evidence>
<feature type="chain" id="PRO_5004795072" evidence="1">
    <location>
        <begin position="22"/>
        <end position="445"/>
    </location>
</feature>
<organism evidence="3 4">
    <name type="scientific">Gemmatirosa kalamazoonensis</name>
    <dbReference type="NCBI Taxonomy" id="861299"/>
    <lineage>
        <taxon>Bacteria</taxon>
        <taxon>Pseudomonadati</taxon>
        <taxon>Gemmatimonadota</taxon>
        <taxon>Gemmatimonadia</taxon>
        <taxon>Gemmatimonadales</taxon>
        <taxon>Gemmatimonadaceae</taxon>
        <taxon>Gemmatirosa</taxon>
    </lineage>
</organism>
<proteinExistence type="predicted"/>
<accession>W0RJ83</accession>
<keyword evidence="1" id="KW-0732">Signal</keyword>
<dbReference type="SUPFAM" id="SSF53474">
    <property type="entry name" value="alpha/beta-Hydrolases"/>
    <property type="match status" value="1"/>
</dbReference>
<dbReference type="EMBL" id="CP007128">
    <property type="protein sequence ID" value="AHG90385.1"/>
    <property type="molecule type" value="Genomic_DNA"/>
</dbReference>
<dbReference type="SMART" id="SM00228">
    <property type="entry name" value="PDZ"/>
    <property type="match status" value="1"/>
</dbReference>
<dbReference type="PANTHER" id="PTHR43265:SF1">
    <property type="entry name" value="ESTERASE ESTD"/>
    <property type="match status" value="1"/>
</dbReference>
<keyword evidence="4" id="KW-1185">Reference proteome</keyword>
<dbReference type="InParanoid" id="W0RJ83"/>
<dbReference type="InterPro" id="IPR022742">
    <property type="entry name" value="Hydrolase_4"/>
</dbReference>
<dbReference type="InterPro" id="IPR053145">
    <property type="entry name" value="AB_hydrolase_Est10"/>
</dbReference>
<name>W0RJ83_9BACT</name>